<reference evidence="1 2" key="1">
    <citation type="submission" date="2020-04" db="EMBL/GenBank/DDBJ databases">
        <title>A Flavivirga sp. nov.</title>
        <authorList>
            <person name="Sun X."/>
        </authorList>
    </citation>
    <scope>NUCLEOTIDE SEQUENCE [LARGE SCALE GENOMIC DNA]</scope>
    <source>
        <strain evidence="1 2">Y03</strain>
    </source>
</reference>
<keyword evidence="2" id="KW-1185">Reference proteome</keyword>
<gene>
    <name evidence="1" type="ORF">HHX25_14110</name>
</gene>
<name>A0ABX1S081_9FLAO</name>
<accession>A0ABX1S081</accession>
<protein>
    <recommendedName>
        <fullName evidence="3">DUF1735 domain-containing protein</fullName>
    </recommendedName>
</protein>
<proteinExistence type="predicted"/>
<evidence type="ECO:0000313" key="1">
    <source>
        <dbReference type="EMBL" id="NMH88643.1"/>
    </source>
</evidence>
<organism evidence="1 2">
    <name type="scientific">Flavivirga algicola</name>
    <dbReference type="NCBI Taxonomy" id="2729136"/>
    <lineage>
        <taxon>Bacteria</taxon>
        <taxon>Pseudomonadati</taxon>
        <taxon>Bacteroidota</taxon>
        <taxon>Flavobacteriia</taxon>
        <taxon>Flavobacteriales</taxon>
        <taxon>Flavobacteriaceae</taxon>
        <taxon>Flavivirga</taxon>
    </lineage>
</organism>
<dbReference type="RefSeq" id="WP_169674819.1">
    <property type="nucleotide sequence ID" value="NZ_JABBHF010000008.1"/>
</dbReference>
<evidence type="ECO:0000313" key="2">
    <source>
        <dbReference type="Proteomes" id="UP000746690"/>
    </source>
</evidence>
<dbReference type="Proteomes" id="UP000746690">
    <property type="component" value="Unassembled WGS sequence"/>
</dbReference>
<dbReference type="EMBL" id="JABBHF010000008">
    <property type="protein sequence ID" value="NMH88643.1"/>
    <property type="molecule type" value="Genomic_DNA"/>
</dbReference>
<sequence>MRRIIKLQSIGIISLMMLLIISCDSSDENTSSNQEVNIEEAKLSDFPLFAIQHTAIEIIDPEIEGNKEVAYGEIKITVPSSVSLDNIAASITSEELNLSKFSISPGNDAALSFEDGKAHVYTISLTTGSKEAILHYNVSIVKELPPVPETLKLTGFTFEKSKNPDLPNDIIISKRADVNVGYERIYLLVPVGTDFTNLVPTVSYEGSNLYYSQDASMSPIDMDVKFPEGDVSFDFKYPKRFFLVIKDEDNDKTQLIDVVVDVTNPVRIETASVTTPDVTEGTTGNFTALTKWVNQGNHKINFQKATTYEDISPVITPPANVITVNRTLPGGGLLPGESADVNVQVSQYFPEGTYKTTAVFYTKIFQDNGSDDLFESAKVMVTSKIIK</sequence>
<dbReference type="PROSITE" id="PS51257">
    <property type="entry name" value="PROKAR_LIPOPROTEIN"/>
    <property type="match status" value="1"/>
</dbReference>
<comment type="caution">
    <text evidence="1">The sequence shown here is derived from an EMBL/GenBank/DDBJ whole genome shotgun (WGS) entry which is preliminary data.</text>
</comment>
<evidence type="ECO:0008006" key="3">
    <source>
        <dbReference type="Google" id="ProtNLM"/>
    </source>
</evidence>